<dbReference type="EnsemblPlants" id="KQL13580">
    <property type="protein sequence ID" value="KQL13580"/>
    <property type="gene ID" value="SETIT_025569mg"/>
</dbReference>
<dbReference type="HOGENOM" id="CLU_3360569_0_0_1"/>
<dbReference type="Gramene" id="KQL13580">
    <property type="protein sequence ID" value="KQL13580"/>
    <property type="gene ID" value="SETIT_025569mg"/>
</dbReference>
<dbReference type="InParanoid" id="K3ZG67"/>
<organism evidence="1 2">
    <name type="scientific">Setaria italica</name>
    <name type="common">Foxtail millet</name>
    <name type="synonym">Panicum italicum</name>
    <dbReference type="NCBI Taxonomy" id="4555"/>
    <lineage>
        <taxon>Eukaryota</taxon>
        <taxon>Viridiplantae</taxon>
        <taxon>Streptophyta</taxon>
        <taxon>Embryophyta</taxon>
        <taxon>Tracheophyta</taxon>
        <taxon>Spermatophyta</taxon>
        <taxon>Magnoliopsida</taxon>
        <taxon>Liliopsida</taxon>
        <taxon>Poales</taxon>
        <taxon>Poaceae</taxon>
        <taxon>PACMAD clade</taxon>
        <taxon>Panicoideae</taxon>
        <taxon>Panicodae</taxon>
        <taxon>Paniceae</taxon>
        <taxon>Cenchrinae</taxon>
        <taxon>Setaria</taxon>
    </lineage>
</organism>
<keyword evidence="2" id="KW-1185">Reference proteome</keyword>
<accession>K3ZG67</accession>
<proteinExistence type="predicted"/>
<protein>
    <submittedName>
        <fullName evidence="1">Uncharacterized protein</fullName>
    </submittedName>
</protein>
<dbReference type="EMBL" id="AGNK02001462">
    <property type="status" value="NOT_ANNOTATED_CDS"/>
    <property type="molecule type" value="Genomic_DNA"/>
</dbReference>
<name>K3ZG67_SETIT</name>
<dbReference type="Proteomes" id="UP000004995">
    <property type="component" value="Unassembled WGS sequence"/>
</dbReference>
<reference evidence="1" key="2">
    <citation type="submission" date="2018-08" db="UniProtKB">
        <authorList>
            <consortium name="EnsemblPlants"/>
        </authorList>
    </citation>
    <scope>IDENTIFICATION</scope>
    <source>
        <strain evidence="1">Yugu1</strain>
    </source>
</reference>
<sequence>MVSSTMISSNCRMAAFSGIIEGCLLWPQADIILLHL</sequence>
<evidence type="ECO:0000313" key="1">
    <source>
        <dbReference type="EnsemblPlants" id="KQL13580"/>
    </source>
</evidence>
<evidence type="ECO:0000313" key="2">
    <source>
        <dbReference type="Proteomes" id="UP000004995"/>
    </source>
</evidence>
<reference evidence="2" key="1">
    <citation type="journal article" date="2012" name="Nat. Biotechnol.">
        <title>Reference genome sequence of the model plant Setaria.</title>
        <authorList>
            <person name="Bennetzen J.L."/>
            <person name="Schmutz J."/>
            <person name="Wang H."/>
            <person name="Percifield R."/>
            <person name="Hawkins J."/>
            <person name="Pontaroli A.C."/>
            <person name="Estep M."/>
            <person name="Feng L."/>
            <person name="Vaughn J.N."/>
            <person name="Grimwood J."/>
            <person name="Jenkins J."/>
            <person name="Barry K."/>
            <person name="Lindquist E."/>
            <person name="Hellsten U."/>
            <person name="Deshpande S."/>
            <person name="Wang X."/>
            <person name="Wu X."/>
            <person name="Mitros T."/>
            <person name="Triplett J."/>
            <person name="Yang X."/>
            <person name="Ye C.Y."/>
            <person name="Mauro-Herrera M."/>
            <person name="Wang L."/>
            <person name="Li P."/>
            <person name="Sharma M."/>
            <person name="Sharma R."/>
            <person name="Ronald P.C."/>
            <person name="Panaud O."/>
            <person name="Kellogg E.A."/>
            <person name="Brutnell T.P."/>
            <person name="Doust A.N."/>
            <person name="Tuskan G.A."/>
            <person name="Rokhsar D."/>
            <person name="Devos K.M."/>
        </authorList>
    </citation>
    <scope>NUCLEOTIDE SEQUENCE [LARGE SCALE GENOMIC DNA]</scope>
    <source>
        <strain evidence="2">cv. Yugu1</strain>
    </source>
</reference>
<dbReference type="AlphaFoldDB" id="K3ZG67"/>